<name>A0A1Y2JK98_BRAJP</name>
<proteinExistence type="predicted"/>
<reference evidence="1 2" key="1">
    <citation type="submission" date="2017-03" db="EMBL/GenBank/DDBJ databases">
        <title>Whole genome sequences of fourteen strains of Bradyrhizobium canariense and one strain of Bradyrhizobium japonicum isolated from Lupinus (Papilionoideae: Genisteae) species in Algeria.</title>
        <authorList>
            <person name="Crovadore J."/>
            <person name="Chekireb D."/>
            <person name="Brachmann A."/>
            <person name="Chablais R."/>
            <person name="Cochard B."/>
            <person name="Lefort F."/>
        </authorList>
    </citation>
    <scope>NUCLEOTIDE SEQUENCE [LARGE SCALE GENOMIC DNA]</scope>
    <source>
        <strain evidence="1 2">UBMA197</strain>
    </source>
</reference>
<organism evidence="1 2">
    <name type="scientific">Bradyrhizobium japonicum</name>
    <dbReference type="NCBI Taxonomy" id="375"/>
    <lineage>
        <taxon>Bacteria</taxon>
        <taxon>Pseudomonadati</taxon>
        <taxon>Pseudomonadota</taxon>
        <taxon>Alphaproteobacteria</taxon>
        <taxon>Hyphomicrobiales</taxon>
        <taxon>Nitrobacteraceae</taxon>
        <taxon>Bradyrhizobium</taxon>
    </lineage>
</organism>
<dbReference type="EMBL" id="NAFL01000261">
    <property type="protein sequence ID" value="OSJ30378.1"/>
    <property type="molecule type" value="Genomic_DNA"/>
</dbReference>
<dbReference type="Proteomes" id="UP000193335">
    <property type="component" value="Unassembled WGS sequence"/>
</dbReference>
<dbReference type="AlphaFoldDB" id="A0A1Y2JK98"/>
<dbReference type="RefSeq" id="WP_085402033.1">
    <property type="nucleotide sequence ID" value="NZ_NAFL01000261.1"/>
</dbReference>
<protein>
    <submittedName>
        <fullName evidence="1">Uncharacterized protein</fullName>
    </submittedName>
</protein>
<gene>
    <name evidence="1" type="ORF">BSZ19_24500</name>
</gene>
<evidence type="ECO:0000313" key="2">
    <source>
        <dbReference type="Proteomes" id="UP000193335"/>
    </source>
</evidence>
<sequence length="72" mass="8253">MRANDTITLIEAYDAMRIFVETVWRRMDKPQEEVAFLLAGLKWADGSPVDPAMWQNWLEAAQSVREEEASAP</sequence>
<evidence type="ECO:0000313" key="1">
    <source>
        <dbReference type="EMBL" id="OSJ30378.1"/>
    </source>
</evidence>
<comment type="caution">
    <text evidence="1">The sequence shown here is derived from an EMBL/GenBank/DDBJ whole genome shotgun (WGS) entry which is preliminary data.</text>
</comment>
<accession>A0A1Y2JK98</accession>